<dbReference type="Pfam" id="PF10873">
    <property type="entry name" value="CYYR1"/>
    <property type="match status" value="1"/>
</dbReference>
<evidence type="ECO:0000313" key="9">
    <source>
        <dbReference type="Ensembl" id="ENSPCEP00000023390.1"/>
    </source>
</evidence>
<dbReference type="Proteomes" id="UP000694393">
    <property type="component" value="Unplaced"/>
</dbReference>
<accession>A0A8C8SR80</accession>
<evidence type="ECO:0000256" key="7">
    <source>
        <dbReference type="ARBA" id="ARBA00023136"/>
    </source>
</evidence>
<organism evidence="9 10">
    <name type="scientific">Pelusios castaneus</name>
    <name type="common">West African mud turtle</name>
    <dbReference type="NCBI Taxonomy" id="367368"/>
    <lineage>
        <taxon>Eukaryota</taxon>
        <taxon>Metazoa</taxon>
        <taxon>Chordata</taxon>
        <taxon>Craniata</taxon>
        <taxon>Vertebrata</taxon>
        <taxon>Euteleostomi</taxon>
        <taxon>Archelosauria</taxon>
        <taxon>Testudinata</taxon>
        <taxon>Testudines</taxon>
        <taxon>Pleurodira</taxon>
        <taxon>Pelomedusidae</taxon>
        <taxon>Pelusios</taxon>
    </lineage>
</organism>
<dbReference type="PANTHER" id="PTHR38490">
    <property type="entry name" value="CYSTEINE AND TYROSINE-RICH PROTEIN 1"/>
    <property type="match status" value="1"/>
</dbReference>
<keyword evidence="10" id="KW-1185">Reference proteome</keyword>
<comment type="subcellular location">
    <subcellularLocation>
        <location evidence="1">Membrane</location>
        <topology evidence="1">Single-pass type I membrane protein</topology>
    </subcellularLocation>
</comment>
<evidence type="ECO:0000256" key="8">
    <source>
        <dbReference type="SAM" id="Phobius"/>
    </source>
</evidence>
<reference evidence="9" key="1">
    <citation type="submission" date="2025-08" db="UniProtKB">
        <authorList>
            <consortium name="Ensembl"/>
        </authorList>
    </citation>
    <scope>IDENTIFICATION</scope>
</reference>
<keyword evidence="4 8" id="KW-0812">Transmembrane</keyword>
<dbReference type="Ensembl" id="ENSPCET00000024169.1">
    <property type="protein sequence ID" value="ENSPCEP00000023390.1"/>
    <property type="gene ID" value="ENSPCEG00000017742.1"/>
</dbReference>
<dbReference type="PANTHER" id="PTHR38490:SF1">
    <property type="entry name" value="CYSTEINE AND TYROSINE-RICH PROTEIN 1"/>
    <property type="match status" value="1"/>
</dbReference>
<keyword evidence="6 8" id="KW-1133">Transmembrane helix</keyword>
<evidence type="ECO:0000313" key="10">
    <source>
        <dbReference type="Proteomes" id="UP000694393"/>
    </source>
</evidence>
<reference evidence="9" key="2">
    <citation type="submission" date="2025-09" db="UniProtKB">
        <authorList>
            <consortium name="Ensembl"/>
        </authorList>
    </citation>
    <scope>IDENTIFICATION</scope>
</reference>
<keyword evidence="7 8" id="KW-0472">Membrane</keyword>
<sequence length="163" mass="17870">MKAYFLLKPVGILLEFGFQAEDCLAQRDNDCRAYCCDGTISYCCTAIAGIVFGILFIMGVIANNRGTHVGVIRTTYINTIRSYPGEAAKLLLHTIAKNSTGNVHDRAEIFNHYDFLPVATFGGASFPEPHPPLKNKPQSLFPRLSLVSTLEQKSCLLLLLGST</sequence>
<protein>
    <recommendedName>
        <fullName evidence="3">Cysteine and tyrosine-rich protein 1</fullName>
    </recommendedName>
</protein>
<evidence type="ECO:0000256" key="6">
    <source>
        <dbReference type="ARBA" id="ARBA00022989"/>
    </source>
</evidence>
<evidence type="ECO:0000256" key="5">
    <source>
        <dbReference type="ARBA" id="ARBA00022729"/>
    </source>
</evidence>
<dbReference type="InterPro" id="IPR022640">
    <property type="entry name" value="CYYR1"/>
</dbReference>
<evidence type="ECO:0000256" key="3">
    <source>
        <dbReference type="ARBA" id="ARBA00016494"/>
    </source>
</evidence>
<evidence type="ECO:0000256" key="1">
    <source>
        <dbReference type="ARBA" id="ARBA00004479"/>
    </source>
</evidence>
<evidence type="ECO:0000256" key="2">
    <source>
        <dbReference type="ARBA" id="ARBA00009401"/>
    </source>
</evidence>
<keyword evidence="5" id="KW-0732">Signal</keyword>
<name>A0A8C8SR80_9SAUR</name>
<comment type="similarity">
    <text evidence="2">Belongs to the CYYR1 family.</text>
</comment>
<proteinExistence type="inferred from homology"/>
<dbReference type="GO" id="GO:0016020">
    <property type="term" value="C:membrane"/>
    <property type="evidence" value="ECO:0007669"/>
    <property type="project" value="UniProtKB-SubCell"/>
</dbReference>
<feature type="transmembrane region" description="Helical" evidence="8">
    <location>
        <begin position="39"/>
        <end position="62"/>
    </location>
</feature>
<dbReference type="AlphaFoldDB" id="A0A8C8SR80"/>
<evidence type="ECO:0000256" key="4">
    <source>
        <dbReference type="ARBA" id="ARBA00022692"/>
    </source>
</evidence>